<organism evidence="17 18">
    <name type="scientific">Lasiosphaeria miniovina</name>
    <dbReference type="NCBI Taxonomy" id="1954250"/>
    <lineage>
        <taxon>Eukaryota</taxon>
        <taxon>Fungi</taxon>
        <taxon>Dikarya</taxon>
        <taxon>Ascomycota</taxon>
        <taxon>Pezizomycotina</taxon>
        <taxon>Sordariomycetes</taxon>
        <taxon>Sordariomycetidae</taxon>
        <taxon>Sordariales</taxon>
        <taxon>Lasiosphaeriaceae</taxon>
        <taxon>Lasiosphaeria</taxon>
    </lineage>
</organism>
<dbReference type="SUPFAM" id="SSF52374">
    <property type="entry name" value="Nucleotidylyl transferase"/>
    <property type="match status" value="1"/>
</dbReference>
<feature type="region of interest" description="Disordered" evidence="15">
    <location>
        <begin position="82"/>
        <end position="101"/>
    </location>
</feature>
<dbReference type="GO" id="GO:1990904">
    <property type="term" value="C:ribonucleoprotein complex"/>
    <property type="evidence" value="ECO:0007669"/>
    <property type="project" value="UniProtKB-KW"/>
</dbReference>
<dbReference type="InterPro" id="IPR001848">
    <property type="entry name" value="Ribosomal_uS10"/>
</dbReference>
<dbReference type="AlphaFoldDB" id="A0AA40AM51"/>
<dbReference type="InterPro" id="IPR002305">
    <property type="entry name" value="aa-tRNA-synth_Ic"/>
</dbReference>
<evidence type="ECO:0000256" key="1">
    <source>
        <dbReference type="ARBA" id="ARBA00005594"/>
    </source>
</evidence>
<dbReference type="RefSeq" id="XP_060297184.1">
    <property type="nucleotide sequence ID" value="XM_060447315.1"/>
</dbReference>
<evidence type="ECO:0000256" key="3">
    <source>
        <dbReference type="ARBA" id="ARBA00013161"/>
    </source>
</evidence>
<dbReference type="Pfam" id="PF00338">
    <property type="entry name" value="Ribosomal_S10"/>
    <property type="match status" value="1"/>
</dbReference>
<accession>A0AA40AM51</accession>
<dbReference type="GO" id="GO:0003735">
    <property type="term" value="F:structural constituent of ribosome"/>
    <property type="evidence" value="ECO:0007669"/>
    <property type="project" value="InterPro"/>
</dbReference>
<keyword evidence="8" id="KW-0689">Ribosomal protein</keyword>
<keyword evidence="4" id="KW-0436">Ligase</keyword>
<keyword evidence="7" id="KW-0648">Protein biosynthesis</keyword>
<dbReference type="Proteomes" id="UP001172101">
    <property type="component" value="Unassembled WGS sequence"/>
</dbReference>
<comment type="similarity">
    <text evidence="1">Belongs to the class-I aminoacyl-tRNA synthetase family.</text>
</comment>
<dbReference type="PANTHER" id="PTHR43766">
    <property type="entry name" value="TRYPTOPHAN--TRNA LIGASE, MITOCHONDRIAL"/>
    <property type="match status" value="1"/>
</dbReference>
<evidence type="ECO:0000256" key="11">
    <source>
        <dbReference type="ARBA" id="ARBA00030268"/>
    </source>
</evidence>
<dbReference type="GO" id="GO:0070183">
    <property type="term" value="P:mitochondrial tryptophanyl-tRNA aminoacylation"/>
    <property type="evidence" value="ECO:0007669"/>
    <property type="project" value="TreeGrafter"/>
</dbReference>
<dbReference type="PANTHER" id="PTHR43766:SF1">
    <property type="entry name" value="TRYPTOPHAN--TRNA LIGASE, MITOCHONDRIAL"/>
    <property type="match status" value="1"/>
</dbReference>
<sequence>MEAPVLGLSDDAIDRLLAEAESRLAGHDGSKAVAVKAAQPVALGSKSALAVASPVAPSTGERTAVSETQPERLAVRVPQLAQKKKKTKDDAGSDWYNMPRTNLTPQLRRDLQILRLRDVVAMGKQFFKKDNKKDFVPEFSQVGTIVAGATDGSNRRLTRKERKQTIVEEVLAGAATSKFKSKYQAEMYLPRLLRPLRPSLQRQLLGASTPKAAASRPAAAIQLRSNSSNVSDPSSDGPSTESRSSSPASSSTTPEMTSRPRRQPKTDSPDRAYYSKLLENSEKGQPSSAGPNTVEVEAADGTTYKGPRMPRNLEALYLQPLRRRAQYGVPSCDLQLRSYSARNLEFFCDFALRAAYYLGLPAYGPVPLPRLTERWTVPKGHFIDKKSQENFERITMRRLIQIKDGHPEAVQAWLAFLQKHAYYAIGMKANVWEFSSLDVGKTMDEGALEVKELLEEKWEHVVHAPKLDGVKDIEEFLAKERARASGGRAVIFSGIQPTGVPHLGNYLGAMQQWKRMQDEAAPDTKLIFSVVDLHAITVPRPRGLLSQWKREMFTALLAIGLDPDRCVLFYQSSVPAHSELQWILSCTASTGYLSRMTQWKSKMSLADDVTAFDDKVKRSLKHGLFSYPILQAADVLVHRATHVPVGDDQKQHLEFARECVTNFNSAYGGQHLVKPETIFSPAKRVMSLTKPSAKMSKSDADARSRILFTDSASAIRAKVMAAVTDSTNAVSYDAAARPGVANLLELLSHFDPAGRGAGELAASADLAGAPLKELKTRVADAVNAALAPIRDRFAELLARPDYLAGLVEQGAVRANQSAEETMKIVREAVELGA</sequence>
<dbReference type="CDD" id="cd00806">
    <property type="entry name" value="TrpRS_core"/>
    <property type="match status" value="1"/>
</dbReference>
<dbReference type="Gene3D" id="3.30.70.600">
    <property type="entry name" value="Ribosomal protein S10 domain"/>
    <property type="match status" value="1"/>
</dbReference>
<dbReference type="SMART" id="SM01403">
    <property type="entry name" value="Ribosomal_S10"/>
    <property type="match status" value="1"/>
</dbReference>
<dbReference type="InterPro" id="IPR014810">
    <property type="entry name" value="Fcf2_C"/>
</dbReference>
<comment type="caution">
    <text evidence="17">The sequence shown here is derived from an EMBL/GenBank/DDBJ whole genome shotgun (WGS) entry which is preliminary data.</text>
</comment>
<comment type="similarity">
    <text evidence="2">Belongs to the universal ribosomal protein uS10 family.</text>
</comment>
<dbReference type="EMBL" id="JAUIRO010000004">
    <property type="protein sequence ID" value="KAK0718391.1"/>
    <property type="molecule type" value="Genomic_DNA"/>
</dbReference>
<dbReference type="Pfam" id="PF00579">
    <property type="entry name" value="tRNA-synt_1b"/>
    <property type="match status" value="1"/>
</dbReference>
<evidence type="ECO:0000256" key="4">
    <source>
        <dbReference type="ARBA" id="ARBA00022598"/>
    </source>
</evidence>
<dbReference type="InterPro" id="IPR050203">
    <property type="entry name" value="Trp-tRNA_synthetase"/>
</dbReference>
<dbReference type="Pfam" id="PF08698">
    <property type="entry name" value="Fcf2"/>
    <property type="match status" value="1"/>
</dbReference>
<dbReference type="FunFam" id="3.40.50.620:FF:000082">
    <property type="entry name" value="MSW1p Mitochondrial tryptophanyl-tRNA synthetase"/>
    <property type="match status" value="1"/>
</dbReference>
<keyword evidence="6" id="KW-0067">ATP-binding</keyword>
<dbReference type="InterPro" id="IPR002306">
    <property type="entry name" value="Trp-tRNA-ligase"/>
</dbReference>
<feature type="domain" description="Small ribosomal subunit protein uS10" evidence="16">
    <location>
        <begin position="333"/>
        <end position="430"/>
    </location>
</feature>
<evidence type="ECO:0000256" key="5">
    <source>
        <dbReference type="ARBA" id="ARBA00022741"/>
    </source>
</evidence>
<dbReference type="InterPro" id="IPR014729">
    <property type="entry name" value="Rossmann-like_a/b/a_fold"/>
</dbReference>
<evidence type="ECO:0000256" key="14">
    <source>
        <dbReference type="ARBA" id="ARBA00078476"/>
    </source>
</evidence>
<keyword evidence="10" id="KW-0687">Ribonucleoprotein</keyword>
<evidence type="ECO:0000256" key="7">
    <source>
        <dbReference type="ARBA" id="ARBA00022917"/>
    </source>
</evidence>
<dbReference type="InterPro" id="IPR036838">
    <property type="entry name" value="Ribosomal_uS10_dom_sf"/>
</dbReference>
<evidence type="ECO:0000256" key="15">
    <source>
        <dbReference type="SAM" id="MobiDB-lite"/>
    </source>
</evidence>
<evidence type="ECO:0000313" key="18">
    <source>
        <dbReference type="Proteomes" id="UP001172101"/>
    </source>
</evidence>
<dbReference type="EC" id="6.1.1.2" evidence="3"/>
<dbReference type="GO" id="GO:0004830">
    <property type="term" value="F:tryptophan-tRNA ligase activity"/>
    <property type="evidence" value="ECO:0007669"/>
    <property type="project" value="UniProtKB-EC"/>
</dbReference>
<dbReference type="FunFam" id="3.30.70.600:FF:000003">
    <property type="entry name" value="30S ribosomal protein S10"/>
    <property type="match status" value="1"/>
</dbReference>
<dbReference type="InterPro" id="IPR001412">
    <property type="entry name" value="aa-tRNA-synth_I_CS"/>
</dbReference>
<dbReference type="GeneID" id="85330585"/>
<dbReference type="HAMAP" id="MF_00508">
    <property type="entry name" value="Ribosomal_uS10"/>
    <property type="match status" value="1"/>
</dbReference>
<feature type="region of interest" description="Disordered" evidence="15">
    <location>
        <begin position="205"/>
        <end position="270"/>
    </location>
</feature>
<evidence type="ECO:0000256" key="6">
    <source>
        <dbReference type="ARBA" id="ARBA00022840"/>
    </source>
</evidence>
<reference evidence="17" key="1">
    <citation type="submission" date="2023-06" db="EMBL/GenBank/DDBJ databases">
        <title>Genome-scale phylogeny and comparative genomics of the fungal order Sordariales.</title>
        <authorList>
            <consortium name="Lawrence Berkeley National Laboratory"/>
            <person name="Hensen N."/>
            <person name="Bonometti L."/>
            <person name="Westerberg I."/>
            <person name="Brannstrom I.O."/>
            <person name="Guillou S."/>
            <person name="Cros-Aarteil S."/>
            <person name="Calhoun S."/>
            <person name="Haridas S."/>
            <person name="Kuo A."/>
            <person name="Mondo S."/>
            <person name="Pangilinan J."/>
            <person name="Riley R."/>
            <person name="LaButti K."/>
            <person name="Andreopoulos B."/>
            <person name="Lipzen A."/>
            <person name="Chen C."/>
            <person name="Yanf M."/>
            <person name="Daum C."/>
            <person name="Ng V."/>
            <person name="Clum A."/>
            <person name="Steindorff A."/>
            <person name="Ohm R."/>
            <person name="Martin F."/>
            <person name="Silar P."/>
            <person name="Natvig D."/>
            <person name="Lalanne C."/>
            <person name="Gautier V."/>
            <person name="Ament-velasquez S.L."/>
            <person name="Kruys A."/>
            <person name="Hutchinson M.I."/>
            <person name="Powell A.J."/>
            <person name="Barry K."/>
            <person name="Miller A.N."/>
            <person name="Grigoriev I.V."/>
            <person name="Debuchy R."/>
            <person name="Gladieux P."/>
            <person name="Thoren M.H."/>
            <person name="Johannesson H."/>
        </authorList>
    </citation>
    <scope>NUCLEOTIDE SEQUENCE</scope>
    <source>
        <strain evidence="17">SMH2392-1A</strain>
    </source>
</reference>
<dbReference type="Gene3D" id="3.40.50.620">
    <property type="entry name" value="HUPs"/>
    <property type="match status" value="1"/>
</dbReference>
<evidence type="ECO:0000313" key="17">
    <source>
        <dbReference type="EMBL" id="KAK0718391.1"/>
    </source>
</evidence>
<evidence type="ECO:0000256" key="12">
    <source>
        <dbReference type="ARBA" id="ARBA00035261"/>
    </source>
</evidence>
<keyword evidence="18" id="KW-1185">Reference proteome</keyword>
<dbReference type="Gene3D" id="1.10.240.10">
    <property type="entry name" value="Tyrosyl-Transfer RNA Synthetase"/>
    <property type="match status" value="1"/>
</dbReference>
<dbReference type="NCBIfam" id="TIGR00233">
    <property type="entry name" value="trpS"/>
    <property type="match status" value="1"/>
</dbReference>
<proteinExistence type="inferred from homology"/>
<dbReference type="InterPro" id="IPR027486">
    <property type="entry name" value="Ribosomal_uS10_dom"/>
</dbReference>
<evidence type="ECO:0000259" key="16">
    <source>
        <dbReference type="SMART" id="SM01403"/>
    </source>
</evidence>
<evidence type="ECO:0000256" key="9">
    <source>
        <dbReference type="ARBA" id="ARBA00023146"/>
    </source>
</evidence>
<gene>
    <name evidence="17" type="ORF">B0T26DRAFT_812782</name>
</gene>
<keyword evidence="5" id="KW-0547">Nucleotide-binding</keyword>
<dbReference type="PRINTS" id="PR01039">
    <property type="entry name" value="TRNASYNTHTRP"/>
</dbReference>
<feature type="compositionally biased region" description="Low complexity" evidence="15">
    <location>
        <begin position="205"/>
        <end position="257"/>
    </location>
</feature>
<name>A0AA40AM51_9PEZI</name>
<dbReference type="GO" id="GO:0005524">
    <property type="term" value="F:ATP binding"/>
    <property type="evidence" value="ECO:0007669"/>
    <property type="project" value="UniProtKB-KW"/>
</dbReference>
<dbReference type="PROSITE" id="PS00178">
    <property type="entry name" value="AA_TRNA_LIGASE_I"/>
    <property type="match status" value="1"/>
</dbReference>
<evidence type="ECO:0000256" key="10">
    <source>
        <dbReference type="ARBA" id="ARBA00023274"/>
    </source>
</evidence>
<evidence type="ECO:0000256" key="2">
    <source>
        <dbReference type="ARBA" id="ARBA00007102"/>
    </source>
</evidence>
<keyword evidence="9" id="KW-0030">Aminoacyl-tRNA synthetase</keyword>
<dbReference type="SUPFAM" id="SSF54999">
    <property type="entry name" value="Ribosomal protein S10"/>
    <property type="match status" value="1"/>
</dbReference>
<evidence type="ECO:0000256" key="8">
    <source>
        <dbReference type="ARBA" id="ARBA00022980"/>
    </source>
</evidence>
<dbReference type="GO" id="GO:0005759">
    <property type="term" value="C:mitochondrial matrix"/>
    <property type="evidence" value="ECO:0007669"/>
    <property type="project" value="TreeGrafter"/>
</dbReference>
<evidence type="ECO:0000256" key="13">
    <source>
        <dbReference type="ARBA" id="ARBA00042916"/>
    </source>
</evidence>
<dbReference type="GO" id="GO:0005840">
    <property type="term" value="C:ribosome"/>
    <property type="evidence" value="ECO:0007669"/>
    <property type="project" value="UniProtKB-KW"/>
</dbReference>
<protein>
    <recommendedName>
        <fullName evidence="12">Small ribosomal subunit protein uS10m</fullName>
        <ecNumber evidence="3">6.1.1.2</ecNumber>
    </recommendedName>
    <alternativeName>
        <fullName evidence="13">37S ribosomal protein S10, mitochondrial</fullName>
    </alternativeName>
    <alternativeName>
        <fullName evidence="14">Mitochondrial ribosomal small subunit protein 10</fullName>
    </alternativeName>
    <alternativeName>
        <fullName evidence="11">Tryptophanyl-tRNA synthetase</fullName>
    </alternativeName>
</protein>